<evidence type="ECO:0000313" key="3">
    <source>
        <dbReference type="Proteomes" id="UP000265515"/>
    </source>
</evidence>
<evidence type="ECO:0000256" key="1">
    <source>
        <dbReference type="SAM" id="MobiDB-lite"/>
    </source>
</evidence>
<proteinExistence type="predicted"/>
<reference evidence="2 3" key="1">
    <citation type="journal article" date="2018" name="Cell">
        <title>The Chara Genome: Secondary Complexity and Implications for Plant Terrestrialization.</title>
        <authorList>
            <person name="Nishiyama T."/>
            <person name="Sakayama H."/>
            <person name="Vries J.D."/>
            <person name="Buschmann H."/>
            <person name="Saint-Marcoux D."/>
            <person name="Ullrich K.K."/>
            <person name="Haas F.B."/>
            <person name="Vanderstraeten L."/>
            <person name="Becker D."/>
            <person name="Lang D."/>
            <person name="Vosolsobe S."/>
            <person name="Rombauts S."/>
            <person name="Wilhelmsson P.K.I."/>
            <person name="Janitza P."/>
            <person name="Kern R."/>
            <person name="Heyl A."/>
            <person name="Rumpler F."/>
            <person name="Villalobos L.I.A.C."/>
            <person name="Clay J.M."/>
            <person name="Skokan R."/>
            <person name="Toyoda A."/>
            <person name="Suzuki Y."/>
            <person name="Kagoshima H."/>
            <person name="Schijlen E."/>
            <person name="Tajeshwar N."/>
            <person name="Catarino B."/>
            <person name="Hetherington A.J."/>
            <person name="Saltykova A."/>
            <person name="Bonnot C."/>
            <person name="Breuninger H."/>
            <person name="Symeonidi A."/>
            <person name="Radhakrishnan G.V."/>
            <person name="Van Nieuwerburgh F."/>
            <person name="Deforce D."/>
            <person name="Chang C."/>
            <person name="Karol K.G."/>
            <person name="Hedrich R."/>
            <person name="Ulvskov P."/>
            <person name="Glockner G."/>
            <person name="Delwiche C.F."/>
            <person name="Petrasek J."/>
            <person name="Van de Peer Y."/>
            <person name="Friml J."/>
            <person name="Beilby M."/>
            <person name="Dolan L."/>
            <person name="Kohara Y."/>
            <person name="Sugano S."/>
            <person name="Fujiyama A."/>
            <person name="Delaux P.-M."/>
            <person name="Quint M."/>
            <person name="TheiBen G."/>
            <person name="Hagemann M."/>
            <person name="Harholt J."/>
            <person name="Dunand C."/>
            <person name="Zachgo S."/>
            <person name="Langdale J."/>
            <person name="Maumus F."/>
            <person name="Straeten D.V.D."/>
            <person name="Gould S.B."/>
            <person name="Rensing S.A."/>
        </authorList>
    </citation>
    <scope>NUCLEOTIDE SEQUENCE [LARGE SCALE GENOMIC DNA]</scope>
    <source>
        <strain evidence="2 3">S276</strain>
    </source>
</reference>
<feature type="region of interest" description="Disordered" evidence="1">
    <location>
        <begin position="324"/>
        <end position="374"/>
    </location>
</feature>
<gene>
    <name evidence="2" type="ORF">CBR_g31378</name>
</gene>
<name>A0A388LF33_CHABU</name>
<dbReference type="Proteomes" id="UP000265515">
    <property type="component" value="Unassembled WGS sequence"/>
</dbReference>
<evidence type="ECO:0000313" key="2">
    <source>
        <dbReference type="EMBL" id="GBG80822.1"/>
    </source>
</evidence>
<protein>
    <submittedName>
        <fullName evidence="2">Uncharacterized protein</fullName>
    </submittedName>
</protein>
<dbReference type="EMBL" id="BFEA01000358">
    <property type="protein sequence ID" value="GBG80822.1"/>
    <property type="molecule type" value="Genomic_DNA"/>
</dbReference>
<sequence length="592" mass="61735">MGGALRRLKRGPREQDTIASRVRRRHRGVTGVAGVPQVRDRATIEQISVSKDSFGDHADEERIELNDGSGHARNETLSIHATTPTGSSAAISELQQGPAPLMRRPESEGDTRHLPIMQDEGPAGAVHPLASMGATLSAAATSDVGRPPAVAERESMLPPRSLGAATTGYREGVAMQQSGTHGADAVNTVSLPPPALMEGTDVACLGEDLPGCEISHTPAVEQSTADHVGLACPTGSLPGTGELLIMESALVSLPDLSTLISPGLPHVSPPNTQQPVAMVRGADAFDEFGGDTIMVRPMVSATPTIFRVGTPHEVDLGLAETMTRHRRGGHRSTAQRSLSDSFDGPEEAPMGWAADPVERPATPPRPPSYSEHHPDSATVEAVLGVPATDTADATRQSMAGSSTTARRDTDTVLATAAFYARGSSARGLDEQGVRIVGRPCAPSIGTRSIGTVDGARHTAMREYEERHGSALPTKTSDVHATRAAKASLSRARKRVSARKASPHMLSHIGQSSVEHLEDGEIAPDGDALDVGGRAATMADSVVMEGAGDGVAGQKRRGGVLIVHGDDTDVAPGETTSTDDARDSDYVPTGPRL</sequence>
<feature type="region of interest" description="Disordered" evidence="1">
    <location>
        <begin position="561"/>
        <end position="592"/>
    </location>
</feature>
<keyword evidence="3" id="KW-1185">Reference proteome</keyword>
<accession>A0A388LF33</accession>
<dbReference type="Gramene" id="GBG80822">
    <property type="protein sequence ID" value="GBG80822"/>
    <property type="gene ID" value="CBR_g31378"/>
</dbReference>
<feature type="compositionally biased region" description="Basic residues" evidence="1">
    <location>
        <begin position="1"/>
        <end position="10"/>
    </location>
</feature>
<dbReference type="AlphaFoldDB" id="A0A388LF33"/>
<organism evidence="2 3">
    <name type="scientific">Chara braunii</name>
    <name type="common">Braun's stonewort</name>
    <dbReference type="NCBI Taxonomy" id="69332"/>
    <lineage>
        <taxon>Eukaryota</taxon>
        <taxon>Viridiplantae</taxon>
        <taxon>Streptophyta</taxon>
        <taxon>Charophyceae</taxon>
        <taxon>Charales</taxon>
        <taxon>Characeae</taxon>
        <taxon>Chara</taxon>
    </lineage>
</organism>
<feature type="region of interest" description="Disordered" evidence="1">
    <location>
        <begin position="1"/>
        <end position="29"/>
    </location>
</feature>
<comment type="caution">
    <text evidence="2">The sequence shown here is derived from an EMBL/GenBank/DDBJ whole genome shotgun (WGS) entry which is preliminary data.</text>
</comment>